<dbReference type="InterPro" id="IPR011009">
    <property type="entry name" value="Kinase-like_dom_sf"/>
</dbReference>
<dbReference type="PANTHER" id="PTHR44329:SF214">
    <property type="entry name" value="PROTEIN KINASE DOMAIN-CONTAINING PROTEIN"/>
    <property type="match status" value="1"/>
</dbReference>
<gene>
    <name evidence="4" type="primary">AlNc14C251G9652</name>
    <name evidence="4" type="ORF">ALNC14_108070</name>
</gene>
<feature type="transmembrane region" description="Helical" evidence="1">
    <location>
        <begin position="289"/>
        <end position="314"/>
    </location>
</feature>
<dbReference type="InterPro" id="IPR001245">
    <property type="entry name" value="Ser-Thr/Tyr_kinase_cat_dom"/>
</dbReference>
<dbReference type="InterPro" id="IPR000719">
    <property type="entry name" value="Prot_kinase_dom"/>
</dbReference>
<evidence type="ECO:0000313" key="4">
    <source>
        <dbReference type="EMBL" id="CCA24663.1"/>
    </source>
</evidence>
<name>F0WTH3_9STRA</name>
<dbReference type="PROSITE" id="PS50011">
    <property type="entry name" value="PROTEIN_KINASE_DOM"/>
    <property type="match status" value="1"/>
</dbReference>
<feature type="signal peptide" evidence="2">
    <location>
        <begin position="1"/>
        <end position="25"/>
    </location>
</feature>
<dbReference type="GO" id="GO:0005524">
    <property type="term" value="F:ATP binding"/>
    <property type="evidence" value="ECO:0007669"/>
    <property type="project" value="InterPro"/>
</dbReference>
<keyword evidence="1" id="KW-1133">Transmembrane helix</keyword>
<dbReference type="Pfam" id="PF07714">
    <property type="entry name" value="PK_Tyr_Ser-Thr"/>
    <property type="match status" value="1"/>
</dbReference>
<dbReference type="PANTHER" id="PTHR44329">
    <property type="entry name" value="SERINE/THREONINE-PROTEIN KINASE TNNI3K-RELATED"/>
    <property type="match status" value="1"/>
</dbReference>
<evidence type="ECO:0000259" key="3">
    <source>
        <dbReference type="PROSITE" id="PS50011"/>
    </source>
</evidence>
<keyword evidence="4" id="KW-0808">Transferase</keyword>
<reference evidence="4" key="2">
    <citation type="submission" date="2011-02" db="EMBL/GenBank/DDBJ databases">
        <authorList>
            <person name="MacLean D."/>
        </authorList>
    </citation>
    <scope>NUCLEOTIDE SEQUENCE</scope>
</reference>
<evidence type="ECO:0000256" key="2">
    <source>
        <dbReference type="SAM" id="SignalP"/>
    </source>
</evidence>
<evidence type="ECO:0000256" key="1">
    <source>
        <dbReference type="SAM" id="Phobius"/>
    </source>
</evidence>
<dbReference type="SUPFAM" id="SSF56112">
    <property type="entry name" value="Protein kinase-like (PK-like)"/>
    <property type="match status" value="1"/>
</dbReference>
<protein>
    <submittedName>
        <fullName evidence="4">Protein kinase putative</fullName>
    </submittedName>
</protein>
<keyword evidence="1" id="KW-0812">Transmembrane</keyword>
<feature type="domain" description="Protein kinase" evidence="3">
    <location>
        <begin position="382"/>
        <end position="646"/>
    </location>
</feature>
<feature type="chain" id="PRO_5003263602" evidence="2">
    <location>
        <begin position="26"/>
        <end position="648"/>
    </location>
</feature>
<dbReference type="Gene3D" id="1.10.510.10">
    <property type="entry name" value="Transferase(Phosphotransferase) domain 1"/>
    <property type="match status" value="1"/>
</dbReference>
<organism evidence="4">
    <name type="scientific">Albugo laibachii Nc14</name>
    <dbReference type="NCBI Taxonomy" id="890382"/>
    <lineage>
        <taxon>Eukaryota</taxon>
        <taxon>Sar</taxon>
        <taxon>Stramenopiles</taxon>
        <taxon>Oomycota</taxon>
        <taxon>Peronosporomycetes</taxon>
        <taxon>Albuginales</taxon>
        <taxon>Albuginaceae</taxon>
        <taxon>Albugo</taxon>
    </lineage>
</organism>
<keyword evidence="1" id="KW-0472">Membrane</keyword>
<dbReference type="HOGENOM" id="CLU_026272_0_0_1"/>
<keyword evidence="4" id="KW-0418">Kinase</keyword>
<proteinExistence type="predicted"/>
<dbReference type="EMBL" id="FR824296">
    <property type="protein sequence ID" value="CCA24663.1"/>
    <property type="molecule type" value="Genomic_DNA"/>
</dbReference>
<reference evidence="4" key="1">
    <citation type="journal article" date="2011" name="PLoS Biol.">
        <title>Gene gain and loss during evolution of obligate parasitism in the white rust pathogen of Arabidopsis thaliana.</title>
        <authorList>
            <person name="Kemen E."/>
            <person name="Gardiner A."/>
            <person name="Schultz-Larsen T."/>
            <person name="Kemen A.C."/>
            <person name="Balmuth A.L."/>
            <person name="Robert-Seilaniantz A."/>
            <person name="Bailey K."/>
            <person name="Holub E."/>
            <person name="Studholme D.J."/>
            <person name="Maclean D."/>
            <person name="Jones J.D."/>
        </authorList>
    </citation>
    <scope>NUCLEOTIDE SEQUENCE</scope>
</reference>
<dbReference type="GO" id="GO:0004674">
    <property type="term" value="F:protein serine/threonine kinase activity"/>
    <property type="evidence" value="ECO:0007669"/>
    <property type="project" value="TreeGrafter"/>
</dbReference>
<dbReference type="InterPro" id="IPR051681">
    <property type="entry name" value="Ser/Thr_Kinases-Pseudokinases"/>
</dbReference>
<dbReference type="AlphaFoldDB" id="F0WTH3"/>
<accession>F0WTH3</accession>
<keyword evidence="2" id="KW-0732">Signal</keyword>
<sequence>MNTRARFIVLALVSQPHFLSTYVDAAHSCQATLETQSDPKIESSIIAIVFSDCISDPTFHSLLKVADFAPTETNWKFAEWRNAFDVLQAERSIESISEVIIHVQLQDIHNLVQKIEFTQMETWSYGPVLQFGHRSFSRMSQLESFTISNMLVEFSSERWVSKLSQIEFKNVTMKAFVIAKDSPVERITFDSSSLLEFPTAVLSLPRLAEINILSVVFSNPLQLTLGEFERFKSIDSVSLGNITAPTDKACVTFDYIQNVPICITDSSIIKDDDKTESSFQQASPGYRNLLTGVTISLITFGFILCLLLMAMVLYQRKRRAEALSKPVPADNLESPALSDYDTYEAVTDHRSRSFQSAFESTTAHIRNFASFSMATSAELKESDVVLQQKAGVWGLIRAEYQQKPVVILKLDSSLSKHWKTRRKTIKQLNQLSKIRHRYITQYIGFYTSASNSLHLAVEAMEEGSLRTLLLRRYLNLTWRRRLLMCLDIAKALQFLHCNSNLKSKDRMLRSTSFLCNSKYTCKIDVFDCISGIRKSEVPLLALGEGTLTGYAPEILASEMPTEASEVYMIGVVMCEISNQQVTFHERIIEQGQTLTDCQTLQTLKHGLELKASTEAPKEFQELITRCTALSPSDRPSITQIWNMLFVME</sequence>